<dbReference type="STRING" id="316056.RPC_0760"/>
<dbReference type="GO" id="GO:0016040">
    <property type="term" value="F:glutamate synthase (NADH) activity"/>
    <property type="evidence" value="ECO:0007669"/>
    <property type="project" value="UniProtKB-EC"/>
</dbReference>
<dbReference type="EC" id="1.4.1.14" evidence="7"/>
<dbReference type="GO" id="GO:0051536">
    <property type="term" value="F:iron-sulfur cluster binding"/>
    <property type="evidence" value="ECO:0007669"/>
    <property type="project" value="InterPro"/>
</dbReference>
<evidence type="ECO:0000256" key="2">
    <source>
        <dbReference type="ARBA" id="ARBA00023002"/>
    </source>
</evidence>
<evidence type="ECO:0000259" key="6">
    <source>
        <dbReference type="Pfam" id="PF14691"/>
    </source>
</evidence>
<evidence type="ECO:0000256" key="1">
    <source>
        <dbReference type="ARBA" id="ARBA00022605"/>
    </source>
</evidence>
<dbReference type="SUPFAM" id="SSF51971">
    <property type="entry name" value="Nucleotide-binding domain"/>
    <property type="match status" value="2"/>
</dbReference>
<dbReference type="Gene3D" id="3.50.50.60">
    <property type="entry name" value="FAD/NAD(P)-binding domain"/>
    <property type="match status" value="1"/>
</dbReference>
<dbReference type="SUPFAM" id="SSF46548">
    <property type="entry name" value="alpha-helical ferredoxin"/>
    <property type="match status" value="1"/>
</dbReference>
<sequence>MGKITGFLEIDRHDRPYAPVAERVTNYNEFVVPLNEKDTRDQAARCMNCGIPYCHGTGAVAPGTTGCPVNNQIPDFNDLVYQGNWQEASRNLHSTNNFPEFTGRICPAPCEASCTLNIDDNPVTIKTIECAIVDRAWENGWLKPEPAAVKSGKKVAVVGAGPAGLACAQQLARAGHEVHVYEKAAKAGGLLRYGIPDFKMEKHLIDRRVAQMEGEGVTFHYNAPVGGSAPGAVDAKQILKDYDAVALTGGSEAPRDLPIPGRELSGIHFAMDFLTQQNRRVSGESLGDKQEILATGKHVVVIGGGDTGSDCIGTSFRQGAKSVTQIEIMPAPPERENKALTWPNWPQKMRTSSSQAEGAARDFAVLTQAFEGTGGKVGKLHCVRVDSKFQPLPGTEFELKADLVLLAMGFVHPVHDGLLKSLGVDLDPRGNVNATTSDFQTSVPKVFASGDMRRGQSLVVWAIREGRLCARAIDQALMGLTTLPR</sequence>
<dbReference type="Pfam" id="PF07992">
    <property type="entry name" value="Pyr_redox_2"/>
    <property type="match status" value="1"/>
</dbReference>
<dbReference type="InterPro" id="IPR051394">
    <property type="entry name" value="Glutamate_Synthase"/>
</dbReference>
<keyword evidence="1" id="KW-0028">Amino-acid biosynthesis</keyword>
<dbReference type="InterPro" id="IPR036188">
    <property type="entry name" value="FAD/NAD-bd_sf"/>
</dbReference>
<dbReference type="HOGENOM" id="CLU_000422_3_1_5"/>
<feature type="domain" description="Dihydroprymidine dehydrogenase" evidence="6">
    <location>
        <begin position="23"/>
        <end position="140"/>
    </location>
</feature>
<dbReference type="RefSeq" id="WP_011471239.1">
    <property type="nucleotide sequence ID" value="NC_007925.1"/>
</dbReference>
<dbReference type="InterPro" id="IPR006005">
    <property type="entry name" value="Glut_synth_ssu1"/>
</dbReference>
<evidence type="ECO:0000256" key="4">
    <source>
        <dbReference type="ARBA" id="ARBA00029440"/>
    </source>
</evidence>
<gene>
    <name evidence="7" type="ordered locus">RPC_0760</name>
</gene>
<dbReference type="PANTHER" id="PTHR43100">
    <property type="entry name" value="GLUTAMATE SYNTHASE [NADPH] SMALL CHAIN"/>
    <property type="match status" value="1"/>
</dbReference>
<evidence type="ECO:0000259" key="5">
    <source>
        <dbReference type="Pfam" id="PF07992"/>
    </source>
</evidence>
<dbReference type="NCBIfam" id="TIGR01317">
    <property type="entry name" value="GOGAT_sm_gam"/>
    <property type="match status" value="1"/>
</dbReference>
<dbReference type="PRINTS" id="PR00419">
    <property type="entry name" value="ADXRDTASE"/>
</dbReference>
<accession>Q21BA5</accession>
<dbReference type="EMBL" id="CP000301">
    <property type="protein sequence ID" value="ABD86331.1"/>
    <property type="molecule type" value="Genomic_DNA"/>
</dbReference>
<proteinExistence type="predicted"/>
<dbReference type="InterPro" id="IPR028261">
    <property type="entry name" value="DPD_II"/>
</dbReference>
<feature type="domain" description="FAD/NAD(P)-binding" evidence="5">
    <location>
        <begin position="153"/>
        <end position="466"/>
    </location>
</feature>
<dbReference type="GO" id="GO:0006537">
    <property type="term" value="P:glutamate biosynthetic process"/>
    <property type="evidence" value="ECO:0007669"/>
    <property type="project" value="UniProtKB-KW"/>
</dbReference>
<dbReference type="PANTHER" id="PTHR43100:SF1">
    <property type="entry name" value="GLUTAMATE SYNTHASE [NADPH] SMALL CHAIN"/>
    <property type="match status" value="1"/>
</dbReference>
<evidence type="ECO:0000313" key="7">
    <source>
        <dbReference type="EMBL" id="ABD86331.1"/>
    </source>
</evidence>
<keyword evidence="3" id="KW-0314">Glutamate biosynthesis</keyword>
<evidence type="ECO:0000256" key="3">
    <source>
        <dbReference type="ARBA" id="ARBA00023164"/>
    </source>
</evidence>
<dbReference type="eggNOG" id="COG0493">
    <property type="taxonomic scope" value="Bacteria"/>
</dbReference>
<dbReference type="Pfam" id="PF14691">
    <property type="entry name" value="Fer4_20"/>
    <property type="match status" value="1"/>
</dbReference>
<dbReference type="Gene3D" id="3.40.50.720">
    <property type="entry name" value="NAD(P)-binding Rossmann-like Domain"/>
    <property type="match status" value="1"/>
</dbReference>
<dbReference type="AlphaFoldDB" id="Q21BA5"/>
<name>Q21BA5_RHOPB</name>
<keyword evidence="2 7" id="KW-0560">Oxidoreductase</keyword>
<dbReference type="InterPro" id="IPR023753">
    <property type="entry name" value="FAD/NAD-binding_dom"/>
</dbReference>
<dbReference type="Gene3D" id="1.10.1060.10">
    <property type="entry name" value="Alpha-helical ferredoxin"/>
    <property type="match status" value="1"/>
</dbReference>
<organism evidence="7">
    <name type="scientific">Rhodopseudomonas palustris (strain BisB18)</name>
    <dbReference type="NCBI Taxonomy" id="316056"/>
    <lineage>
        <taxon>Bacteria</taxon>
        <taxon>Pseudomonadati</taxon>
        <taxon>Pseudomonadota</taxon>
        <taxon>Alphaproteobacteria</taxon>
        <taxon>Hyphomicrobiales</taxon>
        <taxon>Nitrobacteraceae</taxon>
        <taxon>Rhodopseudomonas</taxon>
    </lineage>
</organism>
<dbReference type="InterPro" id="IPR009051">
    <property type="entry name" value="Helical_ferredxn"/>
</dbReference>
<dbReference type="GO" id="GO:0016639">
    <property type="term" value="F:oxidoreductase activity, acting on the CH-NH2 group of donors, NAD or NADP as acceptor"/>
    <property type="evidence" value="ECO:0007669"/>
    <property type="project" value="InterPro"/>
</dbReference>
<protein>
    <submittedName>
        <fullName evidence="7">Glutamate synthase (NADH) small subunit</fullName>
        <ecNumber evidence="7">1.4.1.14</ecNumber>
    </submittedName>
</protein>
<reference evidence="7" key="1">
    <citation type="submission" date="2006-03" db="EMBL/GenBank/DDBJ databases">
        <title>Complete sequence of Rhodopseudomonas palustris BisB18.</title>
        <authorList>
            <consortium name="US DOE Joint Genome Institute"/>
            <person name="Copeland A."/>
            <person name="Lucas S."/>
            <person name="Lapidus A."/>
            <person name="Barry K."/>
            <person name="Detter J.C."/>
            <person name="Glavina del Rio T."/>
            <person name="Hammon N."/>
            <person name="Israni S."/>
            <person name="Dalin E."/>
            <person name="Tice H."/>
            <person name="Pitluck S."/>
            <person name="Chain P."/>
            <person name="Malfatti S."/>
            <person name="Shin M."/>
            <person name="Vergez L."/>
            <person name="Schmutz J."/>
            <person name="Larimer F."/>
            <person name="Land M."/>
            <person name="Hauser L."/>
            <person name="Pelletier D.A."/>
            <person name="Kyrpides N."/>
            <person name="Anderson I."/>
            <person name="Oda Y."/>
            <person name="Harwood C.S."/>
            <person name="Richardson P."/>
        </authorList>
    </citation>
    <scope>NUCLEOTIDE SEQUENCE [LARGE SCALE GENOMIC DNA]</scope>
    <source>
        <strain evidence="7">BisB18</strain>
    </source>
</reference>
<comment type="pathway">
    <text evidence="4">Amino-acid biosynthesis.</text>
</comment>
<dbReference type="OrthoDB" id="9803192at2"/>
<dbReference type="KEGG" id="rpc:RPC_0760"/>